<reference evidence="2" key="3">
    <citation type="submission" date="2015-06" db="UniProtKB">
        <authorList>
            <consortium name="EnsemblProtists"/>
        </authorList>
    </citation>
    <scope>IDENTIFICATION</scope>
</reference>
<dbReference type="EnsemblProtists" id="EKX54223">
    <property type="protein sequence ID" value="EKX54223"/>
    <property type="gene ID" value="GUITHDRAFT_150192"/>
</dbReference>
<dbReference type="PaxDb" id="55529-EKX54223"/>
<dbReference type="AlphaFoldDB" id="L1K1H0"/>
<evidence type="ECO:0000313" key="3">
    <source>
        <dbReference type="Proteomes" id="UP000011087"/>
    </source>
</evidence>
<feature type="non-terminal residue" evidence="1">
    <location>
        <position position="244"/>
    </location>
</feature>
<protein>
    <submittedName>
        <fullName evidence="1 2">Uncharacterized protein</fullName>
    </submittedName>
</protein>
<proteinExistence type="predicted"/>
<gene>
    <name evidence="1" type="ORF">GUITHDRAFT_150192</name>
</gene>
<keyword evidence="3" id="KW-1185">Reference proteome</keyword>
<organism evidence="1">
    <name type="scientific">Guillardia theta (strain CCMP2712)</name>
    <name type="common">Cryptophyte</name>
    <dbReference type="NCBI Taxonomy" id="905079"/>
    <lineage>
        <taxon>Eukaryota</taxon>
        <taxon>Cryptophyceae</taxon>
        <taxon>Pyrenomonadales</taxon>
        <taxon>Geminigeraceae</taxon>
        <taxon>Guillardia</taxon>
    </lineage>
</organism>
<dbReference type="HOGENOM" id="CLU_1140499_0_0_1"/>
<reference evidence="1 3" key="1">
    <citation type="journal article" date="2012" name="Nature">
        <title>Algal genomes reveal evolutionary mosaicism and the fate of nucleomorphs.</title>
        <authorList>
            <consortium name="DOE Joint Genome Institute"/>
            <person name="Curtis B.A."/>
            <person name="Tanifuji G."/>
            <person name="Burki F."/>
            <person name="Gruber A."/>
            <person name="Irimia M."/>
            <person name="Maruyama S."/>
            <person name="Arias M.C."/>
            <person name="Ball S.G."/>
            <person name="Gile G.H."/>
            <person name="Hirakawa Y."/>
            <person name="Hopkins J.F."/>
            <person name="Kuo A."/>
            <person name="Rensing S.A."/>
            <person name="Schmutz J."/>
            <person name="Symeonidi A."/>
            <person name="Elias M."/>
            <person name="Eveleigh R.J."/>
            <person name="Herman E.K."/>
            <person name="Klute M.J."/>
            <person name="Nakayama T."/>
            <person name="Obornik M."/>
            <person name="Reyes-Prieto A."/>
            <person name="Armbrust E.V."/>
            <person name="Aves S.J."/>
            <person name="Beiko R.G."/>
            <person name="Coutinho P."/>
            <person name="Dacks J.B."/>
            <person name="Durnford D.G."/>
            <person name="Fast N.M."/>
            <person name="Green B.R."/>
            <person name="Grisdale C.J."/>
            <person name="Hempel F."/>
            <person name="Henrissat B."/>
            <person name="Hoppner M.P."/>
            <person name="Ishida K."/>
            <person name="Kim E."/>
            <person name="Koreny L."/>
            <person name="Kroth P.G."/>
            <person name="Liu Y."/>
            <person name="Malik S.B."/>
            <person name="Maier U.G."/>
            <person name="McRose D."/>
            <person name="Mock T."/>
            <person name="Neilson J.A."/>
            <person name="Onodera N.T."/>
            <person name="Poole A.M."/>
            <person name="Pritham E.J."/>
            <person name="Richards T.A."/>
            <person name="Rocap G."/>
            <person name="Roy S.W."/>
            <person name="Sarai C."/>
            <person name="Schaack S."/>
            <person name="Shirato S."/>
            <person name="Slamovits C.H."/>
            <person name="Spencer D.F."/>
            <person name="Suzuki S."/>
            <person name="Worden A.Z."/>
            <person name="Zauner S."/>
            <person name="Barry K."/>
            <person name="Bell C."/>
            <person name="Bharti A.K."/>
            <person name="Crow J.A."/>
            <person name="Grimwood J."/>
            <person name="Kramer R."/>
            <person name="Lindquist E."/>
            <person name="Lucas S."/>
            <person name="Salamov A."/>
            <person name="McFadden G.I."/>
            <person name="Lane C.E."/>
            <person name="Keeling P.J."/>
            <person name="Gray M.W."/>
            <person name="Grigoriev I.V."/>
            <person name="Archibald J.M."/>
        </authorList>
    </citation>
    <scope>NUCLEOTIDE SEQUENCE</scope>
    <source>
        <strain evidence="1 3">CCMP2712</strain>
    </source>
</reference>
<dbReference type="GeneID" id="17310684"/>
<dbReference type="RefSeq" id="XP_005841203.1">
    <property type="nucleotide sequence ID" value="XM_005841146.1"/>
</dbReference>
<reference evidence="3" key="2">
    <citation type="submission" date="2012-11" db="EMBL/GenBank/DDBJ databases">
        <authorList>
            <person name="Kuo A."/>
            <person name="Curtis B.A."/>
            <person name="Tanifuji G."/>
            <person name="Burki F."/>
            <person name="Gruber A."/>
            <person name="Irimia M."/>
            <person name="Maruyama S."/>
            <person name="Arias M.C."/>
            <person name="Ball S.G."/>
            <person name="Gile G.H."/>
            <person name="Hirakawa Y."/>
            <person name="Hopkins J.F."/>
            <person name="Rensing S.A."/>
            <person name="Schmutz J."/>
            <person name="Symeonidi A."/>
            <person name="Elias M."/>
            <person name="Eveleigh R.J."/>
            <person name="Herman E.K."/>
            <person name="Klute M.J."/>
            <person name="Nakayama T."/>
            <person name="Obornik M."/>
            <person name="Reyes-Prieto A."/>
            <person name="Armbrust E.V."/>
            <person name="Aves S.J."/>
            <person name="Beiko R.G."/>
            <person name="Coutinho P."/>
            <person name="Dacks J.B."/>
            <person name="Durnford D.G."/>
            <person name="Fast N.M."/>
            <person name="Green B.R."/>
            <person name="Grisdale C."/>
            <person name="Hempe F."/>
            <person name="Henrissat B."/>
            <person name="Hoppner M.P."/>
            <person name="Ishida K.-I."/>
            <person name="Kim E."/>
            <person name="Koreny L."/>
            <person name="Kroth P.G."/>
            <person name="Liu Y."/>
            <person name="Malik S.-B."/>
            <person name="Maier U.G."/>
            <person name="McRose D."/>
            <person name="Mock T."/>
            <person name="Neilson J.A."/>
            <person name="Onodera N.T."/>
            <person name="Poole A.M."/>
            <person name="Pritham E.J."/>
            <person name="Richards T.A."/>
            <person name="Rocap G."/>
            <person name="Roy S.W."/>
            <person name="Sarai C."/>
            <person name="Schaack S."/>
            <person name="Shirato S."/>
            <person name="Slamovits C.H."/>
            <person name="Spencer D.F."/>
            <person name="Suzuki S."/>
            <person name="Worden A.Z."/>
            <person name="Zauner S."/>
            <person name="Barry K."/>
            <person name="Bell C."/>
            <person name="Bharti A.K."/>
            <person name="Crow J.A."/>
            <person name="Grimwood J."/>
            <person name="Kramer R."/>
            <person name="Lindquist E."/>
            <person name="Lucas S."/>
            <person name="Salamov A."/>
            <person name="McFadden G.I."/>
            <person name="Lane C.E."/>
            <person name="Keeling P.J."/>
            <person name="Gray M.W."/>
            <person name="Grigoriev I.V."/>
            <person name="Archibald J.M."/>
        </authorList>
    </citation>
    <scope>NUCLEOTIDE SEQUENCE</scope>
    <source>
        <strain evidence="3">CCMP2712</strain>
    </source>
</reference>
<name>L1K1H0_GUITC</name>
<evidence type="ECO:0000313" key="2">
    <source>
        <dbReference type="EnsemblProtists" id="EKX54223"/>
    </source>
</evidence>
<accession>L1K1H0</accession>
<evidence type="ECO:0000313" key="1">
    <source>
        <dbReference type="EMBL" id="EKX54223.1"/>
    </source>
</evidence>
<sequence length="244" mass="27390">MLFYQRIEGTCLETPVKEKGSTDFMNDVDVATPDSVSDAGMEDLNLDSISSSGSETALAGIDEILDTNEQMLRRSLFFDDEFNSFVLNFILALDKMGKIFPKILEMAINVFYKSVLHSEVHNRMSLSRCQPGQQDWSTTLKRLLQKHVEACIFLLRASIEKDEGPDKLPCWLESACISCPIEDVRLSYCQLLATAVSVLTTDKKNFGIIEELLASIKDILPMIAHNWQVLPQFGTVLLTLTSEN</sequence>
<dbReference type="KEGG" id="gtt:GUITHDRAFT_150192"/>
<dbReference type="Proteomes" id="UP000011087">
    <property type="component" value="Unassembled WGS sequence"/>
</dbReference>
<dbReference type="EMBL" id="JH992968">
    <property type="protein sequence ID" value="EKX54223.1"/>
    <property type="molecule type" value="Genomic_DNA"/>
</dbReference>